<evidence type="ECO:0000256" key="1">
    <source>
        <dbReference type="SAM" id="Coils"/>
    </source>
</evidence>
<dbReference type="Pfam" id="PF02371">
    <property type="entry name" value="Transposase_20"/>
    <property type="match status" value="1"/>
</dbReference>
<dbReference type="PANTHER" id="PTHR33055">
    <property type="entry name" value="TRANSPOSASE FOR INSERTION SEQUENCE ELEMENT IS1111A"/>
    <property type="match status" value="1"/>
</dbReference>
<organism evidence="3 4">
    <name type="scientific">Lactococcus ileimucosae</name>
    <dbReference type="NCBI Taxonomy" id="2941329"/>
    <lineage>
        <taxon>Bacteria</taxon>
        <taxon>Bacillati</taxon>
        <taxon>Bacillota</taxon>
        <taxon>Bacilli</taxon>
        <taxon>Lactobacillales</taxon>
        <taxon>Streptococcaceae</taxon>
        <taxon>Lactococcus</taxon>
    </lineage>
</organism>
<dbReference type="PANTHER" id="PTHR33055:SF3">
    <property type="entry name" value="PUTATIVE TRANSPOSASE FOR IS117-RELATED"/>
    <property type="match status" value="1"/>
</dbReference>
<dbReference type="InterPro" id="IPR003346">
    <property type="entry name" value="Transposase_20"/>
</dbReference>
<evidence type="ECO:0000313" key="3">
    <source>
        <dbReference type="EMBL" id="MEY8442831.1"/>
    </source>
</evidence>
<dbReference type="EMBL" id="JBCLSH010000002">
    <property type="protein sequence ID" value="MEY8442831.1"/>
    <property type="molecule type" value="Genomic_DNA"/>
</dbReference>
<dbReference type="RefSeq" id="WP_369947693.1">
    <property type="nucleotide sequence ID" value="NZ_JBCLSH010000002.1"/>
</dbReference>
<dbReference type="InterPro" id="IPR047650">
    <property type="entry name" value="Transpos_IS110"/>
</dbReference>
<name>A0ABV4CZV1_9LACT</name>
<gene>
    <name evidence="3" type="ORF">AALA52_00915</name>
</gene>
<comment type="caution">
    <text evidence="3">The sequence shown here is derived from an EMBL/GenBank/DDBJ whole genome shotgun (WGS) entry which is preliminary data.</text>
</comment>
<keyword evidence="1" id="KW-0175">Coiled coil</keyword>
<proteinExistence type="predicted"/>
<accession>A0ABV4CZV1</accession>
<keyword evidence="4" id="KW-1185">Reference proteome</keyword>
<reference evidence="3 4" key="1">
    <citation type="submission" date="2024-03" db="EMBL/GenBank/DDBJ databases">
        <title>Mouse gut bacterial collection (mGBC) of GemPharmatech.</title>
        <authorList>
            <person name="He Y."/>
            <person name="Dong L."/>
            <person name="Wu D."/>
            <person name="Gao X."/>
            <person name="Lin Z."/>
        </authorList>
    </citation>
    <scope>NUCLEOTIDE SEQUENCE [LARGE SCALE GENOMIC DNA]</scope>
    <source>
        <strain evidence="3 4">61-15</strain>
    </source>
</reference>
<sequence length="190" mass="21356">MTPVLRETLDEYLLQYEYLTDKIERLKARIETFSHQERYKEAVGHLRTFKGIDTASAMTIQVEISDFTRFATAKAFCDYLGLTPSEQSSGGKVNMGGISKQGNSVVRTTLVECARALLKSSVGKSKKLKGRQLGQPSDVIAYADRAVERMKRKFARLLYSGKARNKAITAIARELAYFIWGMSTGRIHAY</sequence>
<protein>
    <submittedName>
        <fullName evidence="3">Transposase</fullName>
    </submittedName>
</protein>
<feature type="domain" description="Transposase IS116/IS110/IS902 C-terminal" evidence="2">
    <location>
        <begin position="45"/>
        <end position="120"/>
    </location>
</feature>
<feature type="coiled-coil region" evidence="1">
    <location>
        <begin position="9"/>
        <end position="36"/>
    </location>
</feature>
<dbReference type="Proteomes" id="UP001565283">
    <property type="component" value="Unassembled WGS sequence"/>
</dbReference>
<evidence type="ECO:0000259" key="2">
    <source>
        <dbReference type="Pfam" id="PF02371"/>
    </source>
</evidence>
<evidence type="ECO:0000313" key="4">
    <source>
        <dbReference type="Proteomes" id="UP001565283"/>
    </source>
</evidence>